<dbReference type="CDD" id="cd03443">
    <property type="entry name" value="PaaI_thioesterase"/>
    <property type="match status" value="1"/>
</dbReference>
<sequence length="164" mass="18241">MASPNPLRKFVDRVNHGPAWLSRRLITWAFRSKVKLAGTAKVDILETDGTSVTFRQPNYRKVQNHIGSVHAAGMALLAESATGFIVGLNLPGDKLPLLKNMNLNYVKRSTGELHVKAWLTPEQLQKLNTEEKGDISVAFELVDELGVVPMVGEMIWAWVPKKRG</sequence>
<organism evidence="1 2">
    <name type="scientific">Fluctibacter corallii</name>
    <dbReference type="NCBI Taxonomy" id="2984329"/>
    <lineage>
        <taxon>Bacteria</taxon>
        <taxon>Pseudomonadati</taxon>
        <taxon>Pseudomonadota</taxon>
        <taxon>Gammaproteobacteria</taxon>
        <taxon>Alteromonadales</taxon>
        <taxon>Alteromonadaceae</taxon>
        <taxon>Fluctibacter</taxon>
    </lineage>
</organism>
<proteinExistence type="predicted"/>
<accession>A0ABT3A6Y6</accession>
<dbReference type="InterPro" id="IPR029069">
    <property type="entry name" value="HotDog_dom_sf"/>
</dbReference>
<dbReference type="EMBL" id="JAOWKX010000003">
    <property type="protein sequence ID" value="MCV2884423.1"/>
    <property type="molecule type" value="Genomic_DNA"/>
</dbReference>
<dbReference type="Proteomes" id="UP001652504">
    <property type="component" value="Unassembled WGS sequence"/>
</dbReference>
<dbReference type="SUPFAM" id="SSF54637">
    <property type="entry name" value="Thioesterase/thiol ester dehydrase-isomerase"/>
    <property type="match status" value="1"/>
</dbReference>
<dbReference type="Gene3D" id="3.10.129.10">
    <property type="entry name" value="Hotdog Thioesterase"/>
    <property type="match status" value="1"/>
</dbReference>
<protein>
    <submittedName>
        <fullName evidence="1">DUF4442 domain-containing protein</fullName>
    </submittedName>
</protein>
<evidence type="ECO:0000313" key="1">
    <source>
        <dbReference type="EMBL" id="MCV2884423.1"/>
    </source>
</evidence>
<name>A0ABT3A6Y6_9ALTE</name>
<gene>
    <name evidence="1" type="ORF">OE749_06925</name>
</gene>
<comment type="caution">
    <text evidence="1">The sequence shown here is derived from an EMBL/GenBank/DDBJ whole genome shotgun (WGS) entry which is preliminary data.</text>
</comment>
<dbReference type="RefSeq" id="WP_263711678.1">
    <property type="nucleotide sequence ID" value="NZ_JAOWKX010000003.1"/>
</dbReference>
<keyword evidence="2" id="KW-1185">Reference proteome</keyword>
<dbReference type="Pfam" id="PF14539">
    <property type="entry name" value="DUF4442"/>
    <property type="match status" value="1"/>
</dbReference>
<dbReference type="InterPro" id="IPR027961">
    <property type="entry name" value="DUF4442"/>
</dbReference>
<evidence type="ECO:0000313" key="2">
    <source>
        <dbReference type="Proteomes" id="UP001652504"/>
    </source>
</evidence>
<reference evidence="1 2" key="1">
    <citation type="submission" date="2022-10" db="EMBL/GenBank/DDBJ databases">
        <title>Aestuariibacter sp. AA17 isolated from Montipora capitata coral fragment.</title>
        <authorList>
            <person name="Emsley S.A."/>
            <person name="Pfannmuller K.M."/>
            <person name="Loughran R.M."/>
            <person name="Shlafstein M."/>
            <person name="Papke E."/>
            <person name="Saw J.H."/>
            <person name="Ushijima B."/>
            <person name="Videau P."/>
        </authorList>
    </citation>
    <scope>NUCLEOTIDE SEQUENCE [LARGE SCALE GENOMIC DNA]</scope>
    <source>
        <strain evidence="1 2">AA17</strain>
    </source>
</reference>